<evidence type="ECO:0000259" key="5">
    <source>
        <dbReference type="SMART" id="SM01038"/>
    </source>
</evidence>
<dbReference type="AlphaFoldDB" id="A0A9E3ZWG7"/>
<dbReference type="Proteomes" id="UP000813384">
    <property type="component" value="Unassembled WGS sequence"/>
</dbReference>
<reference evidence="6" key="1">
    <citation type="journal article" date="2021" name="PeerJ">
        <title>Extensive microbial diversity within the chicken gut microbiome revealed by metagenomics and culture.</title>
        <authorList>
            <person name="Gilroy R."/>
            <person name="Ravi A."/>
            <person name="Getino M."/>
            <person name="Pursley I."/>
            <person name="Horton D.L."/>
            <person name="Alikhan N.F."/>
            <person name="Baker D."/>
            <person name="Gharbi K."/>
            <person name="Hall N."/>
            <person name="Watson M."/>
            <person name="Adriaenssens E.M."/>
            <person name="Foster-Nyarko E."/>
            <person name="Jarju S."/>
            <person name="Secka A."/>
            <person name="Antonio M."/>
            <person name="Oren A."/>
            <person name="Chaudhuri R.R."/>
            <person name="La Ragione R."/>
            <person name="Hildebrand F."/>
            <person name="Pallen M.J."/>
        </authorList>
    </citation>
    <scope>NUCLEOTIDE SEQUENCE</scope>
    <source>
        <strain evidence="6">150</strain>
    </source>
</reference>
<name>A0A9E3ZWG7_9ENTE</name>
<comment type="catalytic activity">
    <reaction evidence="1">
        <text>Hydrolysis of terminal non-reducing beta-D-galactose residues in beta-D-galactosides.</text>
        <dbReference type="EC" id="3.2.1.23"/>
    </reaction>
</comment>
<feature type="domain" description="Beta galactosidase small chain/" evidence="5">
    <location>
        <begin position="18"/>
        <end position="317"/>
    </location>
</feature>
<dbReference type="EMBL" id="JAJJVO010000116">
    <property type="protein sequence ID" value="MCC9274162.1"/>
    <property type="molecule type" value="Genomic_DNA"/>
</dbReference>
<dbReference type="EC" id="3.2.1.23" evidence="2"/>
<dbReference type="InterPro" id="IPR011013">
    <property type="entry name" value="Gal_mutarotase_sf_dom"/>
</dbReference>
<reference evidence="6" key="2">
    <citation type="submission" date="2021-11" db="EMBL/GenBank/DDBJ databases">
        <authorList>
            <person name="Gilroy R."/>
        </authorList>
    </citation>
    <scope>NUCLEOTIDE SEQUENCE</scope>
    <source>
        <strain evidence="6">150</strain>
    </source>
</reference>
<evidence type="ECO:0000256" key="4">
    <source>
        <dbReference type="ARBA" id="ARBA00023295"/>
    </source>
</evidence>
<organism evidence="6 7">
    <name type="scientific">Enterococcus aquimarinus</name>
    <dbReference type="NCBI Taxonomy" id="328396"/>
    <lineage>
        <taxon>Bacteria</taxon>
        <taxon>Bacillati</taxon>
        <taxon>Bacillota</taxon>
        <taxon>Bacilli</taxon>
        <taxon>Lactobacillales</taxon>
        <taxon>Enterococcaceae</taxon>
        <taxon>Enterococcus</taxon>
    </lineage>
</organism>
<comment type="caution">
    <text evidence="6">The sequence shown here is derived from an EMBL/GenBank/DDBJ whole genome shotgun (WGS) entry which is preliminary data.</text>
</comment>
<dbReference type="InterPro" id="IPR014718">
    <property type="entry name" value="GH-type_carb-bd"/>
</dbReference>
<proteinExistence type="predicted"/>
<evidence type="ECO:0000256" key="2">
    <source>
        <dbReference type="ARBA" id="ARBA00012756"/>
    </source>
</evidence>
<dbReference type="InterPro" id="IPR050347">
    <property type="entry name" value="Bact_Beta-galactosidase"/>
</dbReference>
<dbReference type="GO" id="GO:0009341">
    <property type="term" value="C:beta-galactosidase complex"/>
    <property type="evidence" value="ECO:0007669"/>
    <property type="project" value="InterPro"/>
</dbReference>
<dbReference type="GO" id="GO:0005990">
    <property type="term" value="P:lactose catabolic process"/>
    <property type="evidence" value="ECO:0007669"/>
    <property type="project" value="TreeGrafter"/>
</dbReference>
<dbReference type="GO" id="GO:0030246">
    <property type="term" value="F:carbohydrate binding"/>
    <property type="evidence" value="ECO:0007669"/>
    <property type="project" value="InterPro"/>
</dbReference>
<evidence type="ECO:0000256" key="3">
    <source>
        <dbReference type="ARBA" id="ARBA00022801"/>
    </source>
</evidence>
<keyword evidence="3" id="KW-0378">Hydrolase</keyword>
<protein>
    <recommendedName>
        <fullName evidence="2">beta-galactosidase</fullName>
        <ecNumber evidence="2">3.2.1.23</ecNumber>
    </recommendedName>
</protein>
<sequence length="323" mass="36551">MENTTKKLQLIFGDVNLGVKGDHFHYIFSYQKNGLESLFVNGREWLYREPKVAFWRATTDNDRGYQFSTDSAVWLGADLFPKCIDKTIKVNHEVIAFPDAPTNNQYSHLEMANTVEITYTFQTNTIPYTLVYVSYSVDETGDITISTTYKGKEGLPGLPAFGLRFIMPTPAKSFTYVGLSGETYPDRYKGGVPGEYTIEGLPVTPYLVPQECGMHMDTQSLRITRNTTLNPNDRQIDDFSLSFEKVDENFAFSCLPYTPFELENALHQDELPIARRTVLTIFGAVRGVGGIDSWSSGIEKAYEISAEEDHAFRFKINVNAERL</sequence>
<gene>
    <name evidence="6" type="ORF">K8V42_07700</name>
</gene>
<evidence type="ECO:0000313" key="6">
    <source>
        <dbReference type="EMBL" id="MCC9274162.1"/>
    </source>
</evidence>
<evidence type="ECO:0000313" key="7">
    <source>
        <dbReference type="Proteomes" id="UP000813384"/>
    </source>
</evidence>
<keyword evidence="4" id="KW-0326">Glycosidase</keyword>
<evidence type="ECO:0000256" key="1">
    <source>
        <dbReference type="ARBA" id="ARBA00001412"/>
    </source>
</evidence>
<accession>A0A9E3ZWG7</accession>
<dbReference type="PANTHER" id="PTHR46323:SF2">
    <property type="entry name" value="BETA-GALACTOSIDASE"/>
    <property type="match status" value="1"/>
</dbReference>
<dbReference type="Pfam" id="PF02929">
    <property type="entry name" value="Bgal_small_N"/>
    <property type="match status" value="1"/>
</dbReference>
<dbReference type="PANTHER" id="PTHR46323">
    <property type="entry name" value="BETA-GALACTOSIDASE"/>
    <property type="match status" value="1"/>
</dbReference>
<dbReference type="SUPFAM" id="SSF74650">
    <property type="entry name" value="Galactose mutarotase-like"/>
    <property type="match status" value="1"/>
</dbReference>
<dbReference type="InterPro" id="IPR004199">
    <property type="entry name" value="B-gal_small/dom_5"/>
</dbReference>
<dbReference type="Gene3D" id="2.70.98.10">
    <property type="match status" value="1"/>
</dbReference>
<dbReference type="SMART" id="SM01038">
    <property type="entry name" value="Bgal_small_N"/>
    <property type="match status" value="1"/>
</dbReference>
<dbReference type="GO" id="GO:0004565">
    <property type="term" value="F:beta-galactosidase activity"/>
    <property type="evidence" value="ECO:0007669"/>
    <property type="project" value="UniProtKB-EC"/>
</dbReference>